<comment type="caution">
    <text evidence="1">The sequence shown here is derived from an EMBL/GenBank/DDBJ whole genome shotgun (WGS) entry which is preliminary data.</text>
</comment>
<dbReference type="EMBL" id="BSYA01000105">
    <property type="protein sequence ID" value="GMG32735.1"/>
    <property type="molecule type" value="Genomic_DNA"/>
</dbReference>
<reference evidence="1" key="1">
    <citation type="submission" date="2023-04" db="EMBL/GenBank/DDBJ databases">
        <title>Aspergillus oryzae NBRC 4228.</title>
        <authorList>
            <person name="Ichikawa N."/>
            <person name="Sato H."/>
            <person name="Tonouchi N."/>
        </authorList>
    </citation>
    <scope>NUCLEOTIDE SEQUENCE</scope>
    <source>
        <strain evidence="1">NBRC 4228</strain>
    </source>
</reference>
<evidence type="ECO:0000313" key="1">
    <source>
        <dbReference type="EMBL" id="GMG32735.1"/>
    </source>
</evidence>
<accession>A0AAN4YLE3</accession>
<name>A0AAN4YLE3_ASPOZ</name>
<evidence type="ECO:0000313" key="2">
    <source>
        <dbReference type="Proteomes" id="UP001165205"/>
    </source>
</evidence>
<sequence length="121" mass="13399">MNIDIGDSTVTASSPDEAIAQVTSQEDGVRDPGHLASHHAGLFHTQNLPSDLGHDLQYDLPTYDIDAIIQSFDVSQPVNLRRFQSEPAQNDHYRHTPTTDYLDFSLPLDPLFGLDNIDVVV</sequence>
<proteinExistence type="predicted"/>
<dbReference type="Proteomes" id="UP001165205">
    <property type="component" value="Unassembled WGS sequence"/>
</dbReference>
<gene>
    <name evidence="1" type="ORF">Aory04_000839900</name>
</gene>
<organism evidence="1 2">
    <name type="scientific">Aspergillus oryzae</name>
    <name type="common">Yellow koji mold</name>
    <dbReference type="NCBI Taxonomy" id="5062"/>
    <lineage>
        <taxon>Eukaryota</taxon>
        <taxon>Fungi</taxon>
        <taxon>Dikarya</taxon>
        <taxon>Ascomycota</taxon>
        <taxon>Pezizomycotina</taxon>
        <taxon>Eurotiomycetes</taxon>
        <taxon>Eurotiomycetidae</taxon>
        <taxon>Eurotiales</taxon>
        <taxon>Aspergillaceae</taxon>
        <taxon>Aspergillus</taxon>
        <taxon>Aspergillus subgen. Circumdati</taxon>
    </lineage>
</organism>
<dbReference type="AlphaFoldDB" id="A0AAN4YLE3"/>
<protein>
    <submittedName>
        <fullName evidence="1">Unnamed protein product</fullName>
    </submittedName>
</protein>